<dbReference type="GO" id="GO:0034069">
    <property type="term" value="F:aminoglycoside N-acetyltransferase activity"/>
    <property type="evidence" value="ECO:0007669"/>
    <property type="project" value="TreeGrafter"/>
</dbReference>
<dbReference type="InterPro" id="IPR000182">
    <property type="entry name" value="GNAT_dom"/>
</dbReference>
<gene>
    <name evidence="2" type="ORF">H9761_14015</name>
</gene>
<dbReference type="SUPFAM" id="SSF55718">
    <property type="entry name" value="SCP-like"/>
    <property type="match status" value="1"/>
</dbReference>
<dbReference type="InterPro" id="IPR016181">
    <property type="entry name" value="Acyl_CoA_acyltransferase"/>
</dbReference>
<protein>
    <submittedName>
        <fullName evidence="2">GNAT family N-acetyltransferase</fullName>
        <ecNumber evidence="2">2.3.1.-</ecNumber>
    </submittedName>
</protein>
<dbReference type="Pfam" id="PF13527">
    <property type="entry name" value="Acetyltransf_9"/>
    <property type="match status" value="1"/>
</dbReference>
<dbReference type="SUPFAM" id="SSF55729">
    <property type="entry name" value="Acyl-CoA N-acyltransferases (Nat)"/>
    <property type="match status" value="1"/>
</dbReference>
<sequence length="429" mass="51129">MEKKEDNSNKPIQPEQSAQPAHIYLETQGDYRMRELDRRDLEQFNALLTYAFQVTSYELLQTGWEQDEFKYAKRPMLEEAYVLGWFYKDRLASMIVVYSMKVNIHDNIMNMGGITGVATYPEYTGRGLIHSLMRRAINYMHEQGFPISFLYPYSIPFYRKMGWEIVSDKITFTIRDTQLPKPRPVEGMVERVSQDSEDFHNVYSYFALQRHGAMIRDNLAWDEYWRWENDDMIVAVYYSGEHKPLGYVVYYIANEIFHIKEMVYLNIEANYGLWNYITAHFSMITQVVGDNYSGEPMAYLLEDSEITESVSPYIMARIVDAESFLREYPWQIQPEDFRIHFRVMDEMAPWNTGDYLVSWKGGETRCERVENNQSINVVELDINTLTTMLMGYKRPSYLYEHEKIKTEYYMLTWLERLIPVEKPYFSDYF</sequence>
<dbReference type="InterPro" id="IPR051554">
    <property type="entry name" value="Acetyltransferase_Eis"/>
</dbReference>
<comment type="caution">
    <text evidence="2">The sequence shown here is derived from an EMBL/GenBank/DDBJ whole genome shotgun (WGS) entry which is preliminary data.</text>
</comment>
<dbReference type="PANTHER" id="PTHR37817">
    <property type="entry name" value="N-ACETYLTRANSFERASE EIS"/>
    <property type="match status" value="1"/>
</dbReference>
<evidence type="ECO:0000313" key="2">
    <source>
        <dbReference type="EMBL" id="HJC24797.1"/>
    </source>
</evidence>
<dbReference type="InterPro" id="IPR025559">
    <property type="entry name" value="Eis_dom"/>
</dbReference>
<evidence type="ECO:0000313" key="3">
    <source>
        <dbReference type="Proteomes" id="UP000823891"/>
    </source>
</evidence>
<organism evidence="2 3">
    <name type="scientific">Candidatus Eisenbergiella merdavium</name>
    <dbReference type="NCBI Taxonomy" id="2838551"/>
    <lineage>
        <taxon>Bacteria</taxon>
        <taxon>Bacillati</taxon>
        <taxon>Bacillota</taxon>
        <taxon>Clostridia</taxon>
        <taxon>Lachnospirales</taxon>
        <taxon>Lachnospiraceae</taxon>
        <taxon>Eisenbergiella</taxon>
    </lineage>
</organism>
<dbReference type="Pfam" id="PF17668">
    <property type="entry name" value="Acetyltransf_17"/>
    <property type="match status" value="1"/>
</dbReference>
<accession>A0A9D2SRR7</accession>
<reference evidence="2" key="2">
    <citation type="submission" date="2021-04" db="EMBL/GenBank/DDBJ databases">
        <authorList>
            <person name="Gilroy R."/>
        </authorList>
    </citation>
    <scope>NUCLEOTIDE SEQUENCE</scope>
    <source>
        <strain evidence="2">USAMLcec2-132</strain>
    </source>
</reference>
<feature type="domain" description="N-acetyltransferase" evidence="1">
    <location>
        <begin position="31"/>
        <end position="186"/>
    </location>
</feature>
<dbReference type="Gene3D" id="3.30.1050.10">
    <property type="entry name" value="SCP2 sterol-binding domain"/>
    <property type="match status" value="1"/>
</dbReference>
<dbReference type="PANTHER" id="PTHR37817:SF1">
    <property type="entry name" value="N-ACETYLTRANSFERASE EIS"/>
    <property type="match status" value="1"/>
</dbReference>
<keyword evidence="2" id="KW-0808">Transferase</keyword>
<dbReference type="EC" id="2.3.1.-" evidence="2"/>
<dbReference type="Gene3D" id="3.40.630.30">
    <property type="match status" value="2"/>
</dbReference>
<dbReference type="InterPro" id="IPR036527">
    <property type="entry name" value="SCP2_sterol-bd_dom_sf"/>
</dbReference>
<dbReference type="AlphaFoldDB" id="A0A9D2SRR7"/>
<dbReference type="EMBL" id="DWWS01000049">
    <property type="protein sequence ID" value="HJC24797.1"/>
    <property type="molecule type" value="Genomic_DNA"/>
</dbReference>
<name>A0A9D2SRR7_9FIRM</name>
<proteinExistence type="predicted"/>
<dbReference type="PROSITE" id="PS51186">
    <property type="entry name" value="GNAT"/>
    <property type="match status" value="1"/>
</dbReference>
<dbReference type="GO" id="GO:0030649">
    <property type="term" value="P:aminoglycoside antibiotic catabolic process"/>
    <property type="evidence" value="ECO:0007669"/>
    <property type="project" value="TreeGrafter"/>
</dbReference>
<evidence type="ECO:0000259" key="1">
    <source>
        <dbReference type="PROSITE" id="PS51186"/>
    </source>
</evidence>
<keyword evidence="2" id="KW-0012">Acyltransferase</keyword>
<dbReference type="Proteomes" id="UP000823891">
    <property type="component" value="Unassembled WGS sequence"/>
</dbReference>
<dbReference type="CDD" id="cd04301">
    <property type="entry name" value="NAT_SF"/>
    <property type="match status" value="1"/>
</dbReference>
<reference evidence="2" key="1">
    <citation type="journal article" date="2021" name="PeerJ">
        <title>Extensive microbial diversity within the chicken gut microbiome revealed by metagenomics and culture.</title>
        <authorList>
            <person name="Gilroy R."/>
            <person name="Ravi A."/>
            <person name="Getino M."/>
            <person name="Pursley I."/>
            <person name="Horton D.L."/>
            <person name="Alikhan N.F."/>
            <person name="Baker D."/>
            <person name="Gharbi K."/>
            <person name="Hall N."/>
            <person name="Watson M."/>
            <person name="Adriaenssens E.M."/>
            <person name="Foster-Nyarko E."/>
            <person name="Jarju S."/>
            <person name="Secka A."/>
            <person name="Antonio M."/>
            <person name="Oren A."/>
            <person name="Chaudhuri R.R."/>
            <person name="La Ragione R."/>
            <person name="Hildebrand F."/>
            <person name="Pallen M.J."/>
        </authorList>
    </citation>
    <scope>NUCLEOTIDE SEQUENCE</scope>
    <source>
        <strain evidence="2">USAMLcec2-132</strain>
    </source>
</reference>
<dbReference type="InterPro" id="IPR041380">
    <property type="entry name" value="Acetyltransf_17"/>
</dbReference>
<dbReference type="Pfam" id="PF13530">
    <property type="entry name" value="SCP2_2"/>
    <property type="match status" value="1"/>
</dbReference>